<sequence>MENFPAFPNLIHLELTNVFFDDKMEWINPSKMPNLRCLVINHLSFAQSLMSLRLFIDYVEKEGVSCDDIKDEEKNFNEPSSLLNGPNYEIELVNSILKLCPNLIAFCYQHNGKSQCVDSKALDMLVPIINTHNEDVLQVPPNLEWLWIGHMPRTILDLSLCKNINGIALCDIPALMILGPTEHKLKIGCLQIETNKGRHDFTKTNVITTWKDFLSIPSCLNVQLAYVKRYNTIYDLSESGSIIPADQAKIYAFHEKIRGRMGVDLTIAAEIWLYMRNNPTAYFIDHVLTGLDESSLELKESLFYKIVEIMNIDNNKVREYENWFKMGIAKWIHFF</sequence>
<gene>
    <name evidence="1" type="ORF">RFI_12063</name>
</gene>
<organism evidence="1 2">
    <name type="scientific">Reticulomyxa filosa</name>
    <dbReference type="NCBI Taxonomy" id="46433"/>
    <lineage>
        <taxon>Eukaryota</taxon>
        <taxon>Sar</taxon>
        <taxon>Rhizaria</taxon>
        <taxon>Retaria</taxon>
        <taxon>Foraminifera</taxon>
        <taxon>Monothalamids</taxon>
        <taxon>Reticulomyxidae</taxon>
        <taxon>Reticulomyxa</taxon>
    </lineage>
</organism>
<keyword evidence="2" id="KW-1185">Reference proteome</keyword>
<protein>
    <submittedName>
        <fullName evidence="1">Uncharacterized protein</fullName>
    </submittedName>
</protein>
<dbReference type="AlphaFoldDB" id="X6NGP1"/>
<dbReference type="Proteomes" id="UP000023152">
    <property type="component" value="Unassembled WGS sequence"/>
</dbReference>
<comment type="caution">
    <text evidence="1">The sequence shown here is derived from an EMBL/GenBank/DDBJ whole genome shotgun (WGS) entry which is preliminary data.</text>
</comment>
<dbReference type="EMBL" id="ASPP01008754">
    <property type="protein sequence ID" value="ETO25078.1"/>
    <property type="molecule type" value="Genomic_DNA"/>
</dbReference>
<accession>X6NGP1</accession>
<name>X6NGP1_RETFI</name>
<proteinExistence type="predicted"/>
<evidence type="ECO:0000313" key="2">
    <source>
        <dbReference type="Proteomes" id="UP000023152"/>
    </source>
</evidence>
<reference evidence="1 2" key="1">
    <citation type="journal article" date="2013" name="Curr. Biol.">
        <title>The Genome of the Foraminiferan Reticulomyxa filosa.</title>
        <authorList>
            <person name="Glockner G."/>
            <person name="Hulsmann N."/>
            <person name="Schleicher M."/>
            <person name="Noegel A.A."/>
            <person name="Eichinger L."/>
            <person name="Gallinger C."/>
            <person name="Pawlowski J."/>
            <person name="Sierra R."/>
            <person name="Euteneuer U."/>
            <person name="Pillet L."/>
            <person name="Moustafa A."/>
            <person name="Platzer M."/>
            <person name="Groth M."/>
            <person name="Szafranski K."/>
            <person name="Schliwa M."/>
        </authorList>
    </citation>
    <scope>NUCLEOTIDE SEQUENCE [LARGE SCALE GENOMIC DNA]</scope>
</reference>
<evidence type="ECO:0000313" key="1">
    <source>
        <dbReference type="EMBL" id="ETO25078.1"/>
    </source>
</evidence>